<sequence>MKITITIPAYNEEKYIGKTLDSVKKLKKGDWTEEVLVIDGGSSDKTREIAKQNGVRVIHEPHKSIGFARQHGLKHAKGDIIAFTDADTILPPDWLLKHVAILEKSGVVLSLGTFKVFDGNFPYLQYINYLQAPLQWISFELLGIPVASGQNMAFWREKAMEIGGFDINLRLIEDVDFAIRMKKVGKVVFSYNMPVFSSGRRSNEGWRFFARGGGAFVKYFLGERTLPKFPDYR</sequence>
<keyword evidence="4" id="KW-0808">Transferase</keyword>
<keyword evidence="2" id="KW-1003">Cell membrane</keyword>
<keyword evidence="3" id="KW-0328">Glycosyltransferase</keyword>
<evidence type="ECO:0000259" key="6">
    <source>
        <dbReference type="Pfam" id="PF00535"/>
    </source>
</evidence>
<comment type="caution">
    <text evidence="7">The sequence shown here is derived from an EMBL/GenBank/DDBJ whole genome shotgun (WGS) entry which is preliminary data.</text>
</comment>
<accession>A0A1F6A368</accession>
<dbReference type="GO" id="GO:0016757">
    <property type="term" value="F:glycosyltransferase activity"/>
    <property type="evidence" value="ECO:0007669"/>
    <property type="project" value="UniProtKB-KW"/>
</dbReference>
<gene>
    <name evidence="7" type="ORF">A3D78_04615</name>
</gene>
<feature type="domain" description="Glycosyltransferase 2-like" evidence="6">
    <location>
        <begin position="4"/>
        <end position="161"/>
    </location>
</feature>
<organism evidence="7 8">
    <name type="scientific">Candidatus Gottesmanbacteria bacterium RIFCSPHIGHO2_02_FULL_39_14</name>
    <dbReference type="NCBI Taxonomy" id="1798383"/>
    <lineage>
        <taxon>Bacteria</taxon>
        <taxon>Candidatus Gottesmaniibacteriota</taxon>
    </lineage>
</organism>
<dbReference type="PANTHER" id="PTHR43646">
    <property type="entry name" value="GLYCOSYLTRANSFERASE"/>
    <property type="match status" value="1"/>
</dbReference>
<proteinExistence type="predicted"/>
<name>A0A1F6A368_9BACT</name>
<evidence type="ECO:0000256" key="3">
    <source>
        <dbReference type="ARBA" id="ARBA00022676"/>
    </source>
</evidence>
<dbReference type="AlphaFoldDB" id="A0A1F6A368"/>
<evidence type="ECO:0000256" key="5">
    <source>
        <dbReference type="ARBA" id="ARBA00023136"/>
    </source>
</evidence>
<dbReference type="GO" id="GO:0005886">
    <property type="term" value="C:plasma membrane"/>
    <property type="evidence" value="ECO:0007669"/>
    <property type="project" value="UniProtKB-SubCell"/>
</dbReference>
<evidence type="ECO:0000256" key="4">
    <source>
        <dbReference type="ARBA" id="ARBA00022679"/>
    </source>
</evidence>
<dbReference type="InterPro" id="IPR029044">
    <property type="entry name" value="Nucleotide-diphossugar_trans"/>
</dbReference>
<dbReference type="STRING" id="1798383.A3D78_04615"/>
<dbReference type="SUPFAM" id="SSF53448">
    <property type="entry name" value="Nucleotide-diphospho-sugar transferases"/>
    <property type="match status" value="1"/>
</dbReference>
<dbReference type="Gene3D" id="3.90.550.10">
    <property type="entry name" value="Spore Coat Polysaccharide Biosynthesis Protein SpsA, Chain A"/>
    <property type="match status" value="1"/>
</dbReference>
<dbReference type="PANTHER" id="PTHR43646:SF2">
    <property type="entry name" value="GLYCOSYLTRANSFERASE 2-LIKE DOMAIN-CONTAINING PROTEIN"/>
    <property type="match status" value="1"/>
</dbReference>
<dbReference type="Proteomes" id="UP000176253">
    <property type="component" value="Unassembled WGS sequence"/>
</dbReference>
<dbReference type="Pfam" id="PF00535">
    <property type="entry name" value="Glycos_transf_2"/>
    <property type="match status" value="1"/>
</dbReference>
<protein>
    <recommendedName>
        <fullName evidence="6">Glycosyltransferase 2-like domain-containing protein</fullName>
    </recommendedName>
</protein>
<evidence type="ECO:0000256" key="2">
    <source>
        <dbReference type="ARBA" id="ARBA00022475"/>
    </source>
</evidence>
<dbReference type="InterPro" id="IPR001173">
    <property type="entry name" value="Glyco_trans_2-like"/>
</dbReference>
<reference evidence="7 8" key="1">
    <citation type="journal article" date="2016" name="Nat. Commun.">
        <title>Thousands of microbial genomes shed light on interconnected biogeochemical processes in an aquifer system.</title>
        <authorList>
            <person name="Anantharaman K."/>
            <person name="Brown C.T."/>
            <person name="Hug L.A."/>
            <person name="Sharon I."/>
            <person name="Castelle C.J."/>
            <person name="Probst A.J."/>
            <person name="Thomas B.C."/>
            <person name="Singh A."/>
            <person name="Wilkins M.J."/>
            <person name="Karaoz U."/>
            <person name="Brodie E.L."/>
            <person name="Williams K.H."/>
            <person name="Hubbard S.S."/>
            <person name="Banfield J.F."/>
        </authorList>
    </citation>
    <scope>NUCLEOTIDE SEQUENCE [LARGE SCALE GENOMIC DNA]</scope>
</reference>
<keyword evidence="5" id="KW-0472">Membrane</keyword>
<dbReference type="EMBL" id="MFJM01000006">
    <property type="protein sequence ID" value="OGG19130.1"/>
    <property type="molecule type" value="Genomic_DNA"/>
</dbReference>
<evidence type="ECO:0000313" key="8">
    <source>
        <dbReference type="Proteomes" id="UP000176253"/>
    </source>
</evidence>
<evidence type="ECO:0000256" key="1">
    <source>
        <dbReference type="ARBA" id="ARBA00004236"/>
    </source>
</evidence>
<evidence type="ECO:0000313" key="7">
    <source>
        <dbReference type="EMBL" id="OGG19130.1"/>
    </source>
</evidence>
<comment type="subcellular location">
    <subcellularLocation>
        <location evidence="1">Cell membrane</location>
    </subcellularLocation>
</comment>